<proteinExistence type="predicted"/>
<protein>
    <submittedName>
        <fullName evidence="2">Uncharacterized protein</fullName>
    </submittedName>
</protein>
<name>A0ABN2PP91_9ACTN</name>
<keyword evidence="1" id="KW-0472">Membrane</keyword>
<organism evidence="2 3">
    <name type="scientific">Nocardioides lentus</name>
    <dbReference type="NCBI Taxonomy" id="338077"/>
    <lineage>
        <taxon>Bacteria</taxon>
        <taxon>Bacillati</taxon>
        <taxon>Actinomycetota</taxon>
        <taxon>Actinomycetes</taxon>
        <taxon>Propionibacteriales</taxon>
        <taxon>Nocardioidaceae</taxon>
        <taxon>Nocardioides</taxon>
    </lineage>
</organism>
<reference evidence="2 3" key="1">
    <citation type="journal article" date="2019" name="Int. J. Syst. Evol. Microbiol.">
        <title>The Global Catalogue of Microorganisms (GCM) 10K type strain sequencing project: providing services to taxonomists for standard genome sequencing and annotation.</title>
        <authorList>
            <consortium name="The Broad Institute Genomics Platform"/>
            <consortium name="The Broad Institute Genome Sequencing Center for Infectious Disease"/>
            <person name="Wu L."/>
            <person name="Ma J."/>
        </authorList>
    </citation>
    <scope>NUCLEOTIDE SEQUENCE [LARGE SCALE GENOMIC DNA]</scope>
    <source>
        <strain evidence="2 3">JCM 14046</strain>
    </source>
</reference>
<accession>A0ABN2PP91</accession>
<comment type="caution">
    <text evidence="2">The sequence shown here is derived from an EMBL/GenBank/DDBJ whole genome shotgun (WGS) entry which is preliminary data.</text>
</comment>
<dbReference type="EMBL" id="BAAAMY010000006">
    <property type="protein sequence ID" value="GAA1924659.1"/>
    <property type="molecule type" value="Genomic_DNA"/>
</dbReference>
<feature type="transmembrane region" description="Helical" evidence="1">
    <location>
        <begin position="7"/>
        <end position="34"/>
    </location>
</feature>
<dbReference type="Proteomes" id="UP001501612">
    <property type="component" value="Unassembled WGS sequence"/>
</dbReference>
<evidence type="ECO:0000256" key="1">
    <source>
        <dbReference type="SAM" id="Phobius"/>
    </source>
</evidence>
<keyword evidence="1" id="KW-0812">Transmembrane</keyword>
<sequence length="77" mass="8708">MRSVKGSAVLFIVTAMFLILVLATAVVVFVAYPYRGSEVPGAPWFGEAVERWSQRLRPLDEDEQRELRAAARDRARD</sequence>
<evidence type="ECO:0000313" key="2">
    <source>
        <dbReference type="EMBL" id="GAA1924659.1"/>
    </source>
</evidence>
<evidence type="ECO:0000313" key="3">
    <source>
        <dbReference type="Proteomes" id="UP001501612"/>
    </source>
</evidence>
<keyword evidence="3" id="KW-1185">Reference proteome</keyword>
<keyword evidence="1" id="KW-1133">Transmembrane helix</keyword>
<gene>
    <name evidence="2" type="ORF">GCM10009737_28010</name>
</gene>